<dbReference type="EMBL" id="NSKE01000004">
    <property type="protein sequence ID" value="PAU94471.1"/>
    <property type="molecule type" value="Genomic_DNA"/>
</dbReference>
<dbReference type="InterPro" id="IPR012156">
    <property type="entry name" value="Cold_shock_CspA"/>
</dbReference>
<dbReference type="OrthoDB" id="9805039at2"/>
<evidence type="ECO:0000259" key="3">
    <source>
        <dbReference type="PROSITE" id="PS51857"/>
    </source>
</evidence>
<keyword evidence="2" id="KW-0963">Cytoplasm</keyword>
<dbReference type="RefSeq" id="WP_095606012.1">
    <property type="nucleotide sequence ID" value="NZ_NSKE01000004.1"/>
</dbReference>
<dbReference type="SUPFAM" id="SSF50249">
    <property type="entry name" value="Nucleic acid-binding proteins"/>
    <property type="match status" value="1"/>
</dbReference>
<evidence type="ECO:0000313" key="5">
    <source>
        <dbReference type="Proteomes" id="UP000218831"/>
    </source>
</evidence>
<dbReference type="PANTHER" id="PTHR11544">
    <property type="entry name" value="COLD SHOCK DOMAIN CONTAINING PROTEINS"/>
    <property type="match status" value="1"/>
</dbReference>
<keyword evidence="5" id="KW-1185">Reference proteome</keyword>
<dbReference type="InterPro" id="IPR011129">
    <property type="entry name" value="CSD"/>
</dbReference>
<dbReference type="InterPro" id="IPR050181">
    <property type="entry name" value="Cold_shock_domain"/>
</dbReference>
<evidence type="ECO:0000256" key="2">
    <source>
        <dbReference type="ARBA" id="ARBA00022490"/>
    </source>
</evidence>
<accession>A0A2A2GA59</accession>
<reference evidence="4 5" key="1">
    <citation type="submission" date="2017-08" db="EMBL/GenBank/DDBJ databases">
        <title>Aliifodinibius alkalisoli sp. nov., isolated from saline alkaline soil.</title>
        <authorList>
            <person name="Liu D."/>
            <person name="Zhang G."/>
        </authorList>
    </citation>
    <scope>NUCLEOTIDE SEQUENCE [LARGE SCALE GENOMIC DNA]</scope>
    <source>
        <strain evidence="4 5">WN023</strain>
    </source>
</reference>
<dbReference type="Pfam" id="PF00313">
    <property type="entry name" value="CSD"/>
    <property type="match status" value="1"/>
</dbReference>
<dbReference type="SMART" id="SM00357">
    <property type="entry name" value="CSP"/>
    <property type="match status" value="1"/>
</dbReference>
<dbReference type="GO" id="GO:0005829">
    <property type="term" value="C:cytosol"/>
    <property type="evidence" value="ECO:0007669"/>
    <property type="project" value="UniProtKB-ARBA"/>
</dbReference>
<comment type="subcellular location">
    <subcellularLocation>
        <location evidence="1">Cytoplasm</location>
    </subcellularLocation>
</comment>
<dbReference type="PIRSF" id="PIRSF002599">
    <property type="entry name" value="Cold_shock_A"/>
    <property type="match status" value="1"/>
</dbReference>
<dbReference type="Proteomes" id="UP000218831">
    <property type="component" value="Unassembled WGS sequence"/>
</dbReference>
<name>A0A2A2GA59_9BACT</name>
<evidence type="ECO:0000313" key="4">
    <source>
        <dbReference type="EMBL" id="PAU94471.1"/>
    </source>
</evidence>
<dbReference type="InterPro" id="IPR012340">
    <property type="entry name" value="NA-bd_OB-fold"/>
</dbReference>
<dbReference type="PROSITE" id="PS51857">
    <property type="entry name" value="CSD_2"/>
    <property type="match status" value="1"/>
</dbReference>
<organism evidence="4 5">
    <name type="scientific">Fodinibius salipaludis</name>
    <dbReference type="NCBI Taxonomy" id="2032627"/>
    <lineage>
        <taxon>Bacteria</taxon>
        <taxon>Pseudomonadati</taxon>
        <taxon>Balneolota</taxon>
        <taxon>Balneolia</taxon>
        <taxon>Balneolales</taxon>
        <taxon>Balneolaceae</taxon>
        <taxon>Fodinibius</taxon>
    </lineage>
</organism>
<protein>
    <submittedName>
        <fullName evidence="4">Cold-shock protein</fullName>
    </submittedName>
</protein>
<evidence type="ECO:0000256" key="1">
    <source>
        <dbReference type="ARBA" id="ARBA00004496"/>
    </source>
</evidence>
<dbReference type="InterPro" id="IPR002059">
    <property type="entry name" value="CSP_DNA-bd"/>
</dbReference>
<dbReference type="PRINTS" id="PR00050">
    <property type="entry name" value="COLDSHOCK"/>
</dbReference>
<dbReference type="Gene3D" id="2.40.50.140">
    <property type="entry name" value="Nucleic acid-binding proteins"/>
    <property type="match status" value="1"/>
</dbReference>
<dbReference type="AlphaFoldDB" id="A0A2A2GA59"/>
<gene>
    <name evidence="4" type="ORF">CK503_06640</name>
</gene>
<dbReference type="GO" id="GO:0003676">
    <property type="term" value="F:nucleic acid binding"/>
    <property type="evidence" value="ECO:0007669"/>
    <property type="project" value="InterPro"/>
</dbReference>
<dbReference type="CDD" id="cd04458">
    <property type="entry name" value="CSP_CDS"/>
    <property type="match status" value="1"/>
</dbReference>
<sequence length="71" mass="7945">MKQGKIKFFDTKKGFGFIAPDEGGDDIFVHRNNVENLDYNQGLEDGEAVEFEVEETPKGLSATNVTSLDYK</sequence>
<feature type="domain" description="CSD" evidence="3">
    <location>
        <begin position="1"/>
        <end position="67"/>
    </location>
</feature>
<comment type="caution">
    <text evidence="4">The sequence shown here is derived from an EMBL/GenBank/DDBJ whole genome shotgun (WGS) entry which is preliminary data.</text>
</comment>
<proteinExistence type="predicted"/>